<feature type="domain" description="C2H2-type" evidence="9">
    <location>
        <begin position="121"/>
        <end position="148"/>
    </location>
</feature>
<feature type="domain" description="C2H2-type" evidence="9">
    <location>
        <begin position="64"/>
        <end position="91"/>
    </location>
</feature>
<sequence length="207" mass="23380">NPSGPLCEECDIRFASVTAYEQHMKVSPKHAPANTLKRNEPQHRLSDPNRNPKKDGDGENGGAILCELCGKSFRWPAQLLQHSQVHTGEKLFRCNICGKRFMHKLTLALHARSHAEHPVRYDCGVCGKSFTHYSNRHRHMLSHREARPYYKCDICDKNFTTAQGRNAHVSHVHSNVPRPKRVRSSRPRAPGTANVSRVADTSDSQDS</sequence>
<dbReference type="Pfam" id="PF00096">
    <property type="entry name" value="zf-C2H2"/>
    <property type="match status" value="3"/>
</dbReference>
<organism evidence="10 11">
    <name type="scientific">Pararge aegeria aegeria</name>
    <dbReference type="NCBI Taxonomy" id="348720"/>
    <lineage>
        <taxon>Eukaryota</taxon>
        <taxon>Metazoa</taxon>
        <taxon>Ecdysozoa</taxon>
        <taxon>Arthropoda</taxon>
        <taxon>Hexapoda</taxon>
        <taxon>Insecta</taxon>
        <taxon>Pterygota</taxon>
        <taxon>Neoptera</taxon>
        <taxon>Endopterygota</taxon>
        <taxon>Lepidoptera</taxon>
        <taxon>Glossata</taxon>
        <taxon>Ditrysia</taxon>
        <taxon>Papilionoidea</taxon>
        <taxon>Nymphalidae</taxon>
        <taxon>Satyrinae</taxon>
        <taxon>Satyrini</taxon>
        <taxon>Parargina</taxon>
        <taxon>Pararge</taxon>
    </lineage>
</organism>
<evidence type="ECO:0000256" key="4">
    <source>
        <dbReference type="ARBA" id="ARBA00022771"/>
    </source>
</evidence>
<evidence type="ECO:0000256" key="6">
    <source>
        <dbReference type="ARBA" id="ARBA00023242"/>
    </source>
</evidence>
<feature type="domain" description="C2H2-type" evidence="9">
    <location>
        <begin position="92"/>
        <end position="119"/>
    </location>
</feature>
<dbReference type="SUPFAM" id="SSF57667">
    <property type="entry name" value="beta-beta-alpha zinc fingers"/>
    <property type="match status" value="3"/>
</dbReference>
<dbReference type="EMBL" id="CAKXAJ010018673">
    <property type="protein sequence ID" value="CAH2217861.1"/>
    <property type="molecule type" value="Genomic_DNA"/>
</dbReference>
<keyword evidence="11" id="KW-1185">Reference proteome</keyword>
<keyword evidence="6" id="KW-0539">Nucleus</keyword>
<comment type="caution">
    <text evidence="10">The sequence shown here is derived from an EMBL/GenBank/DDBJ whole genome shotgun (WGS) entry which is preliminary data.</text>
</comment>
<dbReference type="GO" id="GO:0005634">
    <property type="term" value="C:nucleus"/>
    <property type="evidence" value="ECO:0007669"/>
    <property type="project" value="UniProtKB-SubCell"/>
</dbReference>
<evidence type="ECO:0000256" key="7">
    <source>
        <dbReference type="PROSITE-ProRule" id="PRU00042"/>
    </source>
</evidence>
<dbReference type="PROSITE" id="PS00028">
    <property type="entry name" value="ZINC_FINGER_C2H2_1"/>
    <property type="match status" value="4"/>
</dbReference>
<feature type="compositionally biased region" description="Polar residues" evidence="8">
    <location>
        <begin position="193"/>
        <end position="207"/>
    </location>
</feature>
<evidence type="ECO:0000313" key="10">
    <source>
        <dbReference type="EMBL" id="CAH2217861.1"/>
    </source>
</evidence>
<evidence type="ECO:0000259" key="9">
    <source>
        <dbReference type="PROSITE" id="PS50157"/>
    </source>
</evidence>
<evidence type="ECO:0000256" key="8">
    <source>
        <dbReference type="SAM" id="MobiDB-lite"/>
    </source>
</evidence>
<dbReference type="OrthoDB" id="6910933at2759"/>
<dbReference type="GO" id="GO:0003682">
    <property type="term" value="F:chromatin binding"/>
    <property type="evidence" value="ECO:0007669"/>
    <property type="project" value="UniProtKB-ARBA"/>
</dbReference>
<dbReference type="AlphaFoldDB" id="A0A8S4QQZ6"/>
<comment type="subcellular location">
    <subcellularLocation>
        <location evidence="1">Nucleus</location>
    </subcellularLocation>
</comment>
<gene>
    <name evidence="10" type="primary">jg27320</name>
    <name evidence="10" type="ORF">PAEG_LOCUS5738</name>
</gene>
<dbReference type="Proteomes" id="UP000838756">
    <property type="component" value="Unassembled WGS sequence"/>
</dbReference>
<feature type="domain" description="C2H2-type" evidence="9">
    <location>
        <begin position="150"/>
        <end position="178"/>
    </location>
</feature>
<dbReference type="FunFam" id="3.30.160.60:FF:000340">
    <property type="entry name" value="zinc finger protein 473 isoform X1"/>
    <property type="match status" value="1"/>
</dbReference>
<keyword evidence="5" id="KW-0862">Zinc</keyword>
<evidence type="ECO:0000256" key="1">
    <source>
        <dbReference type="ARBA" id="ARBA00004123"/>
    </source>
</evidence>
<feature type="region of interest" description="Disordered" evidence="8">
    <location>
        <begin position="23"/>
        <end position="58"/>
    </location>
</feature>
<reference evidence="10" key="1">
    <citation type="submission" date="2022-03" db="EMBL/GenBank/DDBJ databases">
        <authorList>
            <person name="Lindestad O."/>
        </authorList>
    </citation>
    <scope>NUCLEOTIDE SEQUENCE</scope>
</reference>
<dbReference type="GO" id="GO:0000785">
    <property type="term" value="C:chromatin"/>
    <property type="evidence" value="ECO:0007669"/>
    <property type="project" value="UniProtKB-ARBA"/>
</dbReference>
<dbReference type="GO" id="GO:0043565">
    <property type="term" value="F:sequence-specific DNA binding"/>
    <property type="evidence" value="ECO:0007669"/>
    <property type="project" value="UniProtKB-ARBA"/>
</dbReference>
<evidence type="ECO:0000313" key="11">
    <source>
        <dbReference type="Proteomes" id="UP000838756"/>
    </source>
</evidence>
<feature type="compositionally biased region" description="Basic and acidic residues" evidence="8">
    <location>
        <begin position="37"/>
        <end position="57"/>
    </location>
</feature>
<dbReference type="PANTHER" id="PTHR24394">
    <property type="entry name" value="ZINC FINGER PROTEIN"/>
    <property type="match status" value="1"/>
</dbReference>
<evidence type="ECO:0000256" key="5">
    <source>
        <dbReference type="ARBA" id="ARBA00022833"/>
    </source>
</evidence>
<evidence type="ECO:0000256" key="3">
    <source>
        <dbReference type="ARBA" id="ARBA00022737"/>
    </source>
</evidence>
<evidence type="ECO:0000256" key="2">
    <source>
        <dbReference type="ARBA" id="ARBA00022723"/>
    </source>
</evidence>
<dbReference type="Gene3D" id="3.30.160.60">
    <property type="entry name" value="Classic Zinc Finger"/>
    <property type="match status" value="3"/>
</dbReference>
<keyword evidence="2" id="KW-0479">Metal-binding</keyword>
<dbReference type="PROSITE" id="PS50157">
    <property type="entry name" value="ZINC_FINGER_C2H2_2"/>
    <property type="match status" value="4"/>
</dbReference>
<proteinExistence type="predicted"/>
<dbReference type="InterPro" id="IPR013087">
    <property type="entry name" value="Znf_C2H2_type"/>
</dbReference>
<dbReference type="SMART" id="SM00355">
    <property type="entry name" value="ZnF_C2H2"/>
    <property type="match status" value="5"/>
</dbReference>
<dbReference type="PANTHER" id="PTHR24394:SF44">
    <property type="entry name" value="ZINC FINGER PROTEIN 271-LIKE"/>
    <property type="match status" value="1"/>
</dbReference>
<dbReference type="InterPro" id="IPR036236">
    <property type="entry name" value="Znf_C2H2_sf"/>
</dbReference>
<feature type="non-terminal residue" evidence="10">
    <location>
        <position position="1"/>
    </location>
</feature>
<dbReference type="GO" id="GO:0040029">
    <property type="term" value="P:epigenetic regulation of gene expression"/>
    <property type="evidence" value="ECO:0007669"/>
    <property type="project" value="UniProtKB-ARBA"/>
</dbReference>
<name>A0A8S4QQZ6_9NEOP</name>
<keyword evidence="3" id="KW-0677">Repeat</keyword>
<keyword evidence="4 7" id="KW-0863">Zinc-finger</keyword>
<feature type="region of interest" description="Disordered" evidence="8">
    <location>
        <begin position="166"/>
        <end position="207"/>
    </location>
</feature>
<accession>A0A8S4QQZ6</accession>
<dbReference type="FunFam" id="3.30.160.60:FF:000690">
    <property type="entry name" value="Zinc finger protein 354C"/>
    <property type="match status" value="1"/>
</dbReference>
<dbReference type="GO" id="GO:0008270">
    <property type="term" value="F:zinc ion binding"/>
    <property type="evidence" value="ECO:0007669"/>
    <property type="project" value="UniProtKB-KW"/>
</dbReference>
<dbReference type="Pfam" id="PF12874">
    <property type="entry name" value="zf-met"/>
    <property type="match status" value="1"/>
</dbReference>
<dbReference type="GO" id="GO:0000981">
    <property type="term" value="F:DNA-binding transcription factor activity, RNA polymerase II-specific"/>
    <property type="evidence" value="ECO:0007669"/>
    <property type="project" value="TreeGrafter"/>
</dbReference>
<protein>
    <submittedName>
        <fullName evidence="10">Jg27320 protein</fullName>
    </submittedName>
</protein>